<evidence type="ECO:0000256" key="2">
    <source>
        <dbReference type="ARBA" id="ARBA00022692"/>
    </source>
</evidence>
<protein>
    <submittedName>
        <fullName evidence="6">Energy-coupling factor transporter transmembrane component T</fullName>
    </submittedName>
</protein>
<sequence length="296" mass="34093">MNAGGFAGLHPLVCFIYYAGVILLGLMLTHPVYQLASLVLLTALLLLQRQGRILARSLPYYLLIGGLFAIVNPLLSHRGRHILFYMMDQPITLEAVLYGVMTMMTILAVLLMFVSYRVVMTTDKFMYLFSAILPQTALHAWMTLRFIPLFARRFKQIELIQRSRGIDMRTGGPIRRLRNGALLLRILMTWSLEDAMRTGDSMKARGYGTAKRTAFYPYRMDRRDRATLAILGLLLLLALAGWREGWGLLTLFPRMETLRLGSFEWIHFAIFALFVGMPIVFETRERYRWRSSRRSA</sequence>
<evidence type="ECO:0000313" key="6">
    <source>
        <dbReference type="EMBL" id="MDI4649995.1"/>
    </source>
</evidence>
<reference evidence="6" key="1">
    <citation type="submission" date="2023-04" db="EMBL/GenBank/DDBJ databases">
        <title>Comparative genomic analysis of Cohnella hashimotonis sp. nov., isolated from the International Space Station.</title>
        <authorList>
            <person name="Venkateswaran K."/>
            <person name="Simpson A."/>
        </authorList>
    </citation>
    <scope>NUCLEOTIDE SEQUENCE</scope>
    <source>
        <strain evidence="6">F6_2S_P_1</strain>
    </source>
</reference>
<organism evidence="6 7">
    <name type="scientific">Cohnella hashimotonis</name>
    <dbReference type="NCBI Taxonomy" id="2826895"/>
    <lineage>
        <taxon>Bacteria</taxon>
        <taxon>Bacillati</taxon>
        <taxon>Bacillota</taxon>
        <taxon>Bacilli</taxon>
        <taxon>Bacillales</taxon>
        <taxon>Paenibacillaceae</taxon>
        <taxon>Cohnella</taxon>
    </lineage>
</organism>
<dbReference type="PANTHER" id="PTHR33514">
    <property type="entry name" value="PROTEIN ABCI12, CHLOROPLASTIC"/>
    <property type="match status" value="1"/>
</dbReference>
<evidence type="ECO:0000256" key="1">
    <source>
        <dbReference type="ARBA" id="ARBA00004141"/>
    </source>
</evidence>
<keyword evidence="7" id="KW-1185">Reference proteome</keyword>
<feature type="transmembrane region" description="Helical" evidence="5">
    <location>
        <begin position="12"/>
        <end position="33"/>
    </location>
</feature>
<feature type="transmembrane region" description="Helical" evidence="5">
    <location>
        <begin position="226"/>
        <end position="242"/>
    </location>
</feature>
<feature type="transmembrane region" description="Helical" evidence="5">
    <location>
        <begin position="96"/>
        <end position="119"/>
    </location>
</feature>
<dbReference type="Pfam" id="PF02361">
    <property type="entry name" value="CbiQ"/>
    <property type="match status" value="1"/>
</dbReference>
<proteinExistence type="predicted"/>
<dbReference type="EMBL" id="JAGRPV010000001">
    <property type="protein sequence ID" value="MDI4649995.1"/>
    <property type="molecule type" value="Genomic_DNA"/>
</dbReference>
<accession>A0ABT6TT32</accession>
<keyword evidence="4 5" id="KW-0472">Membrane</keyword>
<name>A0ABT6TT32_9BACL</name>
<comment type="caution">
    <text evidence="6">The sequence shown here is derived from an EMBL/GenBank/DDBJ whole genome shotgun (WGS) entry which is preliminary data.</text>
</comment>
<feature type="transmembrane region" description="Helical" evidence="5">
    <location>
        <begin position="53"/>
        <end position="75"/>
    </location>
</feature>
<gene>
    <name evidence="6" type="ORF">KB449_34015</name>
</gene>
<evidence type="ECO:0000313" key="7">
    <source>
        <dbReference type="Proteomes" id="UP001161691"/>
    </source>
</evidence>
<feature type="transmembrane region" description="Helical" evidence="5">
    <location>
        <begin position="262"/>
        <end position="281"/>
    </location>
</feature>
<dbReference type="PANTHER" id="PTHR33514:SF13">
    <property type="entry name" value="PROTEIN ABCI12, CHLOROPLASTIC"/>
    <property type="match status" value="1"/>
</dbReference>
<evidence type="ECO:0000256" key="5">
    <source>
        <dbReference type="SAM" id="Phobius"/>
    </source>
</evidence>
<keyword evidence="3 5" id="KW-1133">Transmembrane helix</keyword>
<dbReference type="CDD" id="cd16914">
    <property type="entry name" value="EcfT"/>
    <property type="match status" value="1"/>
</dbReference>
<dbReference type="Proteomes" id="UP001161691">
    <property type="component" value="Unassembled WGS sequence"/>
</dbReference>
<keyword evidence="2 5" id="KW-0812">Transmembrane</keyword>
<evidence type="ECO:0000256" key="4">
    <source>
        <dbReference type="ARBA" id="ARBA00023136"/>
    </source>
</evidence>
<comment type="subcellular location">
    <subcellularLocation>
        <location evidence="1">Membrane</location>
        <topology evidence="1">Multi-pass membrane protein</topology>
    </subcellularLocation>
</comment>
<feature type="transmembrane region" description="Helical" evidence="5">
    <location>
        <begin position="125"/>
        <end position="147"/>
    </location>
</feature>
<dbReference type="RefSeq" id="WP_282912595.1">
    <property type="nucleotide sequence ID" value="NZ_JAGRPV010000001.1"/>
</dbReference>
<evidence type="ECO:0000256" key="3">
    <source>
        <dbReference type="ARBA" id="ARBA00022989"/>
    </source>
</evidence>
<dbReference type="InterPro" id="IPR003339">
    <property type="entry name" value="ABC/ECF_trnsptr_transmembrane"/>
</dbReference>